<comment type="similarity">
    <text evidence="4">Belongs to the LeuD family. LeuD type 1 subfamily.</text>
</comment>
<accession>A0A9X9IAT1</accession>
<reference evidence="12" key="1">
    <citation type="submission" date="2020-12" db="EMBL/GenBank/DDBJ databases">
        <title>Complete genome investigation of Xanthomonas citri pv. durantae LMG696.</title>
        <authorList>
            <person name="Rana R."/>
            <person name="Bansal K."/>
            <person name="Patil P.B."/>
        </authorList>
    </citation>
    <scope>NUCLEOTIDE SEQUENCE</scope>
    <source>
        <strain evidence="12">LMG696</strain>
    </source>
</reference>
<dbReference type="RefSeq" id="WP_078516387.1">
    <property type="nucleotide sequence ID" value="NZ_CP066343.1"/>
</dbReference>
<name>A0A9X9IAT1_XANCI</name>
<dbReference type="Gene3D" id="3.20.19.10">
    <property type="entry name" value="Aconitase, domain 4"/>
    <property type="match status" value="1"/>
</dbReference>
<dbReference type="InterPro" id="IPR015928">
    <property type="entry name" value="Aconitase/3IPM_dehydase_swvl"/>
</dbReference>
<gene>
    <name evidence="12" type="primary">leuD</name>
    <name evidence="12" type="ORF">Xdur_011960</name>
</gene>
<comment type="pathway">
    <text evidence="3">Amino-acid biosynthesis; L-leucine biosynthesis; L-leucine from 3-methyl-2-oxobutanoate: step 2/4.</text>
</comment>
<dbReference type="NCBIfam" id="NF002458">
    <property type="entry name" value="PRK01641.1"/>
    <property type="match status" value="1"/>
</dbReference>
<comment type="subunit">
    <text evidence="5">Heterodimer of LeuC and LeuD.</text>
</comment>
<dbReference type="InterPro" id="IPR000573">
    <property type="entry name" value="AconitaseA/IPMdHydase_ssu_swvl"/>
</dbReference>
<dbReference type="CDD" id="cd01577">
    <property type="entry name" value="IPMI_Swivel"/>
    <property type="match status" value="1"/>
</dbReference>
<evidence type="ECO:0000256" key="6">
    <source>
        <dbReference type="ARBA" id="ARBA00011998"/>
    </source>
</evidence>
<evidence type="ECO:0000313" key="12">
    <source>
        <dbReference type="EMBL" id="UVG56994.1"/>
    </source>
</evidence>
<evidence type="ECO:0000256" key="8">
    <source>
        <dbReference type="ARBA" id="ARBA00022605"/>
    </source>
</evidence>
<dbReference type="GO" id="GO:0009316">
    <property type="term" value="C:3-isopropylmalate dehydratase complex"/>
    <property type="evidence" value="ECO:0007669"/>
    <property type="project" value="InterPro"/>
</dbReference>
<evidence type="ECO:0000256" key="5">
    <source>
        <dbReference type="ARBA" id="ARBA00011271"/>
    </source>
</evidence>
<feature type="domain" description="Aconitase A/isopropylmalate dehydratase small subunit swivel" evidence="11">
    <location>
        <begin position="16"/>
        <end position="119"/>
    </location>
</feature>
<dbReference type="Proteomes" id="UP000190508">
    <property type="component" value="Chromosome"/>
</dbReference>
<dbReference type="InterPro" id="IPR050075">
    <property type="entry name" value="LeuD"/>
</dbReference>
<keyword evidence="7" id="KW-0432">Leucine biosynthesis</keyword>
<evidence type="ECO:0000256" key="7">
    <source>
        <dbReference type="ARBA" id="ARBA00022430"/>
    </source>
</evidence>
<organism evidence="12 13">
    <name type="scientific">Xanthomonas citri pv. durantae</name>
    <dbReference type="NCBI Taxonomy" id="487862"/>
    <lineage>
        <taxon>Bacteria</taxon>
        <taxon>Pseudomonadati</taxon>
        <taxon>Pseudomonadota</taxon>
        <taxon>Gammaproteobacteria</taxon>
        <taxon>Lysobacterales</taxon>
        <taxon>Lysobacteraceae</taxon>
        <taxon>Xanthomonas</taxon>
    </lineage>
</organism>
<dbReference type="GO" id="GO:0009098">
    <property type="term" value="P:L-leucine biosynthetic process"/>
    <property type="evidence" value="ECO:0007669"/>
    <property type="project" value="UniProtKB-KW"/>
</dbReference>
<dbReference type="EMBL" id="CP066343">
    <property type="protein sequence ID" value="UVG56994.1"/>
    <property type="molecule type" value="Genomic_DNA"/>
</dbReference>
<dbReference type="PANTHER" id="PTHR43345">
    <property type="entry name" value="3-ISOPROPYLMALATE DEHYDRATASE SMALL SUBUNIT 2-RELATED-RELATED"/>
    <property type="match status" value="1"/>
</dbReference>
<keyword evidence="8" id="KW-0028">Amino-acid biosynthesis</keyword>
<evidence type="ECO:0000256" key="2">
    <source>
        <dbReference type="ARBA" id="ARBA00002695"/>
    </source>
</evidence>
<dbReference type="InterPro" id="IPR004431">
    <property type="entry name" value="3-IsopropMal_deHydase_ssu"/>
</dbReference>
<dbReference type="NCBIfam" id="TIGR00171">
    <property type="entry name" value="leuD"/>
    <property type="match status" value="1"/>
</dbReference>
<evidence type="ECO:0000256" key="10">
    <source>
        <dbReference type="ARBA" id="ARBA00023304"/>
    </source>
</evidence>
<evidence type="ECO:0000256" key="3">
    <source>
        <dbReference type="ARBA" id="ARBA00004729"/>
    </source>
</evidence>
<keyword evidence="9 12" id="KW-0456">Lyase</keyword>
<protein>
    <recommendedName>
        <fullName evidence="6">3-isopropylmalate dehydratase</fullName>
        <ecNumber evidence="6">4.2.1.33</ecNumber>
    </recommendedName>
</protein>
<comment type="function">
    <text evidence="2">Catalyzes the isomerization between 2-isopropylmalate and 3-isopropylmalate, via the formation of 2-isopropylmaleate.</text>
</comment>
<evidence type="ECO:0000256" key="4">
    <source>
        <dbReference type="ARBA" id="ARBA00009845"/>
    </source>
</evidence>
<evidence type="ECO:0000256" key="9">
    <source>
        <dbReference type="ARBA" id="ARBA00023239"/>
    </source>
</evidence>
<sequence length="192" mass="21478">MSDPFRILTSGLVVIDQDNVDTDQIVPARFMTTVSAQSLGAALFHDARLAQAGKHPLDLADPQRQRILLAGRNFGCGSSREHAVWAIADYGLRAILAPSIADIFRGNALNNGLLAIDISDTLHERLIARPDSQVTIDLENQRLSDDRGHQEHFEIAPFARHCLLRGMDKLDYLLSQRDRTLAYEQQRSQPRQ</sequence>
<evidence type="ECO:0000256" key="1">
    <source>
        <dbReference type="ARBA" id="ARBA00000491"/>
    </source>
</evidence>
<keyword evidence="10" id="KW-0100">Branched-chain amino acid biosynthesis</keyword>
<dbReference type="Pfam" id="PF00694">
    <property type="entry name" value="Aconitase_C"/>
    <property type="match status" value="1"/>
</dbReference>
<dbReference type="InterPro" id="IPR033940">
    <property type="entry name" value="IPMI_Swivel"/>
</dbReference>
<evidence type="ECO:0000313" key="13">
    <source>
        <dbReference type="Proteomes" id="UP000190508"/>
    </source>
</evidence>
<proteinExistence type="inferred from homology"/>
<evidence type="ECO:0000259" key="11">
    <source>
        <dbReference type="Pfam" id="PF00694"/>
    </source>
</evidence>
<dbReference type="SUPFAM" id="SSF52016">
    <property type="entry name" value="LeuD/IlvD-like"/>
    <property type="match status" value="1"/>
</dbReference>
<dbReference type="GO" id="GO:0003861">
    <property type="term" value="F:3-isopropylmalate dehydratase activity"/>
    <property type="evidence" value="ECO:0007669"/>
    <property type="project" value="UniProtKB-EC"/>
</dbReference>
<dbReference type="AlphaFoldDB" id="A0A9X9IAT1"/>
<comment type="catalytic activity">
    <reaction evidence="1">
        <text>(2R,3S)-3-isopropylmalate = (2S)-2-isopropylmalate</text>
        <dbReference type="Rhea" id="RHEA:32287"/>
        <dbReference type="ChEBI" id="CHEBI:1178"/>
        <dbReference type="ChEBI" id="CHEBI:35121"/>
        <dbReference type="EC" id="4.2.1.33"/>
    </reaction>
</comment>
<dbReference type="PANTHER" id="PTHR43345:SF5">
    <property type="entry name" value="3-ISOPROPYLMALATE DEHYDRATASE SMALL SUBUNIT"/>
    <property type="match status" value="1"/>
</dbReference>
<dbReference type="EC" id="4.2.1.33" evidence="6"/>